<dbReference type="SUPFAM" id="SSF55298">
    <property type="entry name" value="YjgF-like"/>
    <property type="match status" value="1"/>
</dbReference>
<dbReference type="PANTHER" id="PTHR11803">
    <property type="entry name" value="2-IMINOBUTANOATE/2-IMINOPROPANOATE DEAMINASE RIDA"/>
    <property type="match status" value="1"/>
</dbReference>
<sequence>MECGTSARAVGASSATSTGKTAPLKYAVTRKSLILIADREDAAALELLTESDIGMTQPEESSAPEPVGAYPYARRVGNLLFLSGIGPRVRGQQEIPGVTRDDDGRVVAHDIEAQCRSVFENVRTVLKEFGSTWEQLIDVTVFLTNMADDFDTFNTVYAEYFSTNQPCRTTVEVTRLPTPIAIELKCIAIVDRIEE</sequence>
<dbReference type="EMBL" id="UINC01064620">
    <property type="protein sequence ID" value="SVB93460.1"/>
    <property type="molecule type" value="Genomic_DNA"/>
</dbReference>
<dbReference type="PANTHER" id="PTHR11803:SF48">
    <property type="entry name" value="2-AMINOMUCONATE DEAMINASE"/>
    <property type="match status" value="1"/>
</dbReference>
<dbReference type="CDD" id="cd00448">
    <property type="entry name" value="YjgF_YER057c_UK114_family"/>
    <property type="match status" value="1"/>
</dbReference>
<evidence type="ECO:0008006" key="2">
    <source>
        <dbReference type="Google" id="ProtNLM"/>
    </source>
</evidence>
<reference evidence="1" key="1">
    <citation type="submission" date="2018-05" db="EMBL/GenBank/DDBJ databases">
        <authorList>
            <person name="Lanie J.A."/>
            <person name="Ng W.-L."/>
            <person name="Kazmierczak K.M."/>
            <person name="Andrzejewski T.M."/>
            <person name="Davidsen T.M."/>
            <person name="Wayne K.J."/>
            <person name="Tettelin H."/>
            <person name="Glass J.I."/>
            <person name="Rusch D."/>
            <person name="Podicherti R."/>
            <person name="Tsui H.-C.T."/>
            <person name="Winkler M.E."/>
        </authorList>
    </citation>
    <scope>NUCLEOTIDE SEQUENCE</scope>
</reference>
<dbReference type="InterPro" id="IPR006175">
    <property type="entry name" value="YjgF/YER057c/UK114"/>
</dbReference>
<gene>
    <name evidence="1" type="ORF">METZ01_LOCUS246314</name>
</gene>
<protein>
    <recommendedName>
        <fullName evidence="2">2-aminomuconate deaminase</fullName>
    </recommendedName>
</protein>
<dbReference type="InterPro" id="IPR035959">
    <property type="entry name" value="RutC-like_sf"/>
</dbReference>
<dbReference type="GO" id="GO:0005829">
    <property type="term" value="C:cytosol"/>
    <property type="evidence" value="ECO:0007669"/>
    <property type="project" value="TreeGrafter"/>
</dbReference>
<dbReference type="GO" id="GO:0005739">
    <property type="term" value="C:mitochondrion"/>
    <property type="evidence" value="ECO:0007669"/>
    <property type="project" value="TreeGrafter"/>
</dbReference>
<evidence type="ECO:0000313" key="1">
    <source>
        <dbReference type="EMBL" id="SVB93460.1"/>
    </source>
</evidence>
<organism evidence="1">
    <name type="scientific">marine metagenome</name>
    <dbReference type="NCBI Taxonomy" id="408172"/>
    <lineage>
        <taxon>unclassified sequences</taxon>
        <taxon>metagenomes</taxon>
        <taxon>ecological metagenomes</taxon>
    </lineage>
</organism>
<name>A0A382I1G0_9ZZZZ</name>
<dbReference type="Gene3D" id="3.30.1330.40">
    <property type="entry name" value="RutC-like"/>
    <property type="match status" value="1"/>
</dbReference>
<accession>A0A382I1G0</accession>
<dbReference type="GO" id="GO:0019239">
    <property type="term" value="F:deaminase activity"/>
    <property type="evidence" value="ECO:0007669"/>
    <property type="project" value="TreeGrafter"/>
</dbReference>
<dbReference type="Pfam" id="PF01042">
    <property type="entry name" value="Ribonuc_L-PSP"/>
    <property type="match status" value="1"/>
</dbReference>
<proteinExistence type="predicted"/>
<dbReference type="AlphaFoldDB" id="A0A382I1G0"/>